<organism evidence="1 2">
    <name type="scientific">Paenibacillus kyungheensis</name>
    <dbReference type="NCBI Taxonomy" id="1452732"/>
    <lineage>
        <taxon>Bacteria</taxon>
        <taxon>Bacillati</taxon>
        <taxon>Bacillota</taxon>
        <taxon>Bacilli</taxon>
        <taxon>Bacillales</taxon>
        <taxon>Paenibacillaceae</taxon>
        <taxon>Paenibacillus</taxon>
    </lineage>
</organism>
<dbReference type="InterPro" id="IPR032675">
    <property type="entry name" value="LRR_dom_sf"/>
</dbReference>
<dbReference type="Proteomes" id="UP001220509">
    <property type="component" value="Chromosome"/>
</dbReference>
<evidence type="ECO:0000313" key="1">
    <source>
        <dbReference type="EMBL" id="WCT54162.1"/>
    </source>
</evidence>
<dbReference type="AlphaFoldDB" id="A0AAX3LWD4"/>
<gene>
    <name evidence="1" type="ORF">PQ456_13210</name>
</gene>
<reference evidence="1 2" key="1">
    <citation type="submission" date="2023-02" db="EMBL/GenBank/DDBJ databases">
        <title>Genome sequence of Paenibacillus kyungheensis KACC 18744.</title>
        <authorList>
            <person name="Kim S."/>
            <person name="Heo J."/>
            <person name="Kwon S.-W."/>
        </authorList>
    </citation>
    <scope>NUCLEOTIDE SEQUENCE [LARGE SCALE GENOMIC DNA]</scope>
    <source>
        <strain evidence="1 2">KACC 18744</strain>
    </source>
</reference>
<accession>A0AAX3LWD4</accession>
<dbReference type="EMBL" id="CP117416">
    <property type="protein sequence ID" value="WCT54162.1"/>
    <property type="molecule type" value="Genomic_DNA"/>
</dbReference>
<proteinExistence type="predicted"/>
<dbReference type="Gene3D" id="3.80.10.10">
    <property type="entry name" value="Ribonuclease Inhibitor"/>
    <property type="match status" value="1"/>
</dbReference>
<evidence type="ECO:0000313" key="2">
    <source>
        <dbReference type="Proteomes" id="UP001220509"/>
    </source>
</evidence>
<protein>
    <recommendedName>
        <fullName evidence="3">Gliding motility protein</fullName>
    </recommendedName>
</protein>
<dbReference type="RefSeq" id="WP_273612705.1">
    <property type="nucleotide sequence ID" value="NZ_CP117416.1"/>
</dbReference>
<keyword evidence="2" id="KW-1185">Reference proteome</keyword>
<sequence>MLPQVGDIYCVFSQKLQQYVACQVTHLKEGSSPKEPPLAAILELDWTGDTLPDEDTLHTMKPLVCNSYFWNDQFDHKYVSANVPPEYSFVGNISPLVNQEVKSYAGGWHIGNSIHNQRRWERIDVTKRNLFKSASPDIEVVVGGQTLPQNTTRINDLILQKIEDFSELDKLPCLISIETEQGTLELAHYINQNPLIHELQWKSLIVTELDLRQSHLNRLMLEPDHLITIYLNDDLIHFMLNSEPSPDLHIHSVSDGRFIDLQCWNHFFQFHGLDHLAGLSLVRIQEIDINTIVERFPYLTELRVSGKPGVVHHIQNLAKLPHLQILNTDDLFGFEADEFPSPEQLPKLSVLWMSSIPANVAKSVKTKYKKAATLGLDLSITQPRKPEWLAENLLNPFRDWDGREHISAANAKKAAQSYKKMLTTTRMIDASIQADTVYSMLEKMVTEYTETFNKMDRGRGIIDTIEREEIYTVLDELLTELQEQLGEQGKLLVDKDSLYELFDELRDF</sequence>
<evidence type="ECO:0008006" key="3">
    <source>
        <dbReference type="Google" id="ProtNLM"/>
    </source>
</evidence>
<dbReference type="KEGG" id="pka:PQ456_13210"/>
<name>A0AAX3LWD4_9BACL</name>